<evidence type="ECO:0000313" key="1">
    <source>
        <dbReference type="EMBL" id="XBV85703.1"/>
    </source>
</evidence>
<reference evidence="1" key="1">
    <citation type="submission" date="2024-06" db="EMBL/GenBank/DDBJ databases">
        <title>Draft Genome Sequence of Deinococcus sonorensis Type Strain KR-87, a Biofilm Producing Representative of the Genus Deinococcus.</title>
        <authorList>
            <person name="Boren L.S."/>
            <person name="Grosso R.A."/>
            <person name="Hugenberg-Cox A.N."/>
            <person name="Hill J.T.E."/>
            <person name="Albert C.M."/>
            <person name="Tuohy J.M."/>
        </authorList>
    </citation>
    <scope>NUCLEOTIDE SEQUENCE</scope>
    <source>
        <strain evidence="1">KR-87</strain>
    </source>
</reference>
<gene>
    <name evidence="1" type="ORF">ABOD76_05195</name>
</gene>
<protein>
    <submittedName>
        <fullName evidence="1">Uncharacterized protein</fullName>
    </submittedName>
</protein>
<sequence>MYTLYEAQELPEPLVGTETRWLARHAGELAAGFVIPSTFEEGYYRQNNLPEQLRRLFAPVQPQRIDEDLLEPLCHQAAQLVRTSALLDDDVQLLFRALHHAELDRGPVHLRRPGQRRGEQALARPPGHEVLHALKRLWAADWSFEAVLERLDHAGSVGLEALPVLVLAGPPGQPDPLRALELGLAQAWSNPQGLVGLDVG</sequence>
<name>A0AAU7UBE8_9DEIO</name>
<organism evidence="1">
    <name type="scientific">Deinococcus sonorensis KR-87</name>
    <dbReference type="NCBI Taxonomy" id="694439"/>
    <lineage>
        <taxon>Bacteria</taxon>
        <taxon>Thermotogati</taxon>
        <taxon>Deinococcota</taxon>
        <taxon>Deinococci</taxon>
        <taxon>Deinococcales</taxon>
        <taxon>Deinococcaceae</taxon>
        <taxon>Deinococcus</taxon>
    </lineage>
</organism>
<proteinExistence type="predicted"/>
<accession>A0AAU7UBE8</accession>
<dbReference type="EMBL" id="CP158299">
    <property type="protein sequence ID" value="XBV85703.1"/>
    <property type="molecule type" value="Genomic_DNA"/>
</dbReference>
<dbReference type="AlphaFoldDB" id="A0AAU7UBE8"/>
<dbReference type="RefSeq" id="WP_350243744.1">
    <property type="nucleotide sequence ID" value="NZ_CP158299.1"/>
</dbReference>
<dbReference type="KEGG" id="dsc:ABOD76_05195"/>